<keyword evidence="3" id="KW-1185">Reference proteome</keyword>
<keyword evidence="1" id="KW-0472">Membrane</keyword>
<keyword evidence="1" id="KW-0812">Transmembrane</keyword>
<evidence type="ECO:0000256" key="1">
    <source>
        <dbReference type="SAM" id="Phobius"/>
    </source>
</evidence>
<dbReference type="Pfam" id="PF04306">
    <property type="entry name" value="DUF456"/>
    <property type="match status" value="1"/>
</dbReference>
<sequence>MSAGAEVLVGLAILVGLFGIVVPILPGTILIFGAILLWAILTGGTTAWVVFAIATVALVVTGIVKYTWPGKRIRQAGVPTRSLVVGGLVGIVGFFVVPVIGLVLGFLLGTYLSEAQRHRTHRGAWDSTVEATKAVGLSMLVELLGGLVAAGAWLWAVLFVL</sequence>
<dbReference type="EMBL" id="WBMO01000001">
    <property type="protein sequence ID" value="MDV2474396.1"/>
    <property type="molecule type" value="Genomic_DNA"/>
</dbReference>
<evidence type="ECO:0000313" key="2">
    <source>
        <dbReference type="EMBL" id="MDV2474396.1"/>
    </source>
</evidence>
<feature type="transmembrane region" description="Helical" evidence="1">
    <location>
        <begin position="88"/>
        <end position="113"/>
    </location>
</feature>
<feature type="transmembrane region" description="Helical" evidence="1">
    <location>
        <begin position="12"/>
        <end position="41"/>
    </location>
</feature>
<keyword evidence="1" id="KW-1133">Transmembrane helix</keyword>
<evidence type="ECO:0000313" key="3">
    <source>
        <dbReference type="Proteomes" id="UP001275440"/>
    </source>
</evidence>
<feature type="transmembrane region" description="Helical" evidence="1">
    <location>
        <begin position="48"/>
        <end position="68"/>
    </location>
</feature>
<name>A0ABU3WK95_9NOCA</name>
<dbReference type="RefSeq" id="WP_371306015.1">
    <property type="nucleotide sequence ID" value="NZ_JAWKJJ010000001.1"/>
</dbReference>
<proteinExistence type="predicted"/>
<accession>A0ABU3WK95</accession>
<gene>
    <name evidence="2" type="ORF">F8M49_01365</name>
</gene>
<feature type="transmembrane region" description="Helical" evidence="1">
    <location>
        <begin position="134"/>
        <end position="156"/>
    </location>
</feature>
<organism evidence="2 3">
    <name type="scientific">Rhodococcus zopfii</name>
    <dbReference type="NCBI Taxonomy" id="43772"/>
    <lineage>
        <taxon>Bacteria</taxon>
        <taxon>Bacillati</taxon>
        <taxon>Actinomycetota</taxon>
        <taxon>Actinomycetes</taxon>
        <taxon>Mycobacteriales</taxon>
        <taxon>Nocardiaceae</taxon>
        <taxon>Rhodococcus</taxon>
    </lineage>
</organism>
<reference evidence="2 3" key="1">
    <citation type="submission" date="2019-10" db="EMBL/GenBank/DDBJ databases">
        <title>Draft Genome Assembly of Rhodococcus zopfii DSM44189.</title>
        <authorList>
            <person name="Sutton J.M."/>
            <person name="Akob D.M."/>
            <person name="Bushman T.J."/>
        </authorList>
    </citation>
    <scope>NUCLEOTIDE SEQUENCE [LARGE SCALE GENOMIC DNA]</scope>
    <source>
        <strain evidence="2 3">DSM 44189</strain>
    </source>
</reference>
<comment type="caution">
    <text evidence="2">The sequence shown here is derived from an EMBL/GenBank/DDBJ whole genome shotgun (WGS) entry which is preliminary data.</text>
</comment>
<protein>
    <submittedName>
        <fullName evidence="2">DUF456 domain-containing protein</fullName>
    </submittedName>
</protein>
<dbReference type="Proteomes" id="UP001275440">
    <property type="component" value="Unassembled WGS sequence"/>
</dbReference>
<dbReference type="InterPro" id="IPR007403">
    <property type="entry name" value="DUF456"/>
</dbReference>